<reference evidence="5 6" key="1">
    <citation type="submission" date="2018-04" db="EMBL/GenBank/DDBJ databases">
        <title>The genome of golden apple snail Pomacea canaliculata provides insight into stress tolerance and invasive adaptation.</title>
        <authorList>
            <person name="Liu C."/>
            <person name="Liu B."/>
            <person name="Ren Y."/>
            <person name="Zhang Y."/>
            <person name="Wang H."/>
            <person name="Li S."/>
            <person name="Jiang F."/>
            <person name="Yin L."/>
            <person name="Zhang G."/>
            <person name="Qian W."/>
            <person name="Fan W."/>
        </authorList>
    </citation>
    <scope>NUCLEOTIDE SEQUENCE [LARGE SCALE GENOMIC DNA]</scope>
    <source>
        <strain evidence="5">SZHN2017</strain>
        <tissue evidence="5">Muscle</tissue>
    </source>
</reference>
<comment type="caution">
    <text evidence="5">The sequence shown here is derived from an EMBL/GenBank/DDBJ whole genome shotgun (WGS) entry which is preliminary data.</text>
</comment>
<dbReference type="Proteomes" id="UP000245119">
    <property type="component" value="Linkage Group LG3"/>
</dbReference>
<proteinExistence type="predicted"/>
<name>A0A2T7PII2_POMCA</name>
<feature type="repeat" description="TNFR-Cys" evidence="1">
    <location>
        <begin position="82"/>
        <end position="123"/>
    </location>
</feature>
<accession>A0A2T7PII2</accession>
<organism evidence="5 6">
    <name type="scientific">Pomacea canaliculata</name>
    <name type="common">Golden apple snail</name>
    <dbReference type="NCBI Taxonomy" id="400727"/>
    <lineage>
        <taxon>Eukaryota</taxon>
        <taxon>Metazoa</taxon>
        <taxon>Spiralia</taxon>
        <taxon>Lophotrochozoa</taxon>
        <taxon>Mollusca</taxon>
        <taxon>Gastropoda</taxon>
        <taxon>Caenogastropoda</taxon>
        <taxon>Architaenioglossa</taxon>
        <taxon>Ampullarioidea</taxon>
        <taxon>Ampullariidae</taxon>
        <taxon>Pomacea</taxon>
    </lineage>
</organism>
<sequence length="224" mass="24365">MTISVPLALPKGTSADNPHLPVWMGDYTKAMTLSTSSLLTLVMLAIVTSPSLAAEQTANSAQPGYDADSARVDDDYGVSVEPCPPGHFLSAGEGQAPQCQLCSTCPTNQIIRRICSALEDTVCGPFYEFHDFHQSPNHGDPPAHASGSRSQQTQGSDDAAHGGRRLEPDMTSLDPTRDQWRHLTLILLTFLSVFCVVVVVFGVIICRLRKRQLREKQIVYEPGE</sequence>
<gene>
    <name evidence="5" type="ORF">C0Q70_04486</name>
</gene>
<dbReference type="SMART" id="SM00208">
    <property type="entry name" value="TNFR"/>
    <property type="match status" value="1"/>
</dbReference>
<keyword evidence="6" id="KW-1185">Reference proteome</keyword>
<dbReference type="Pfam" id="PF00020">
    <property type="entry name" value="TNFR_c6"/>
    <property type="match status" value="1"/>
</dbReference>
<evidence type="ECO:0000313" key="6">
    <source>
        <dbReference type="Proteomes" id="UP000245119"/>
    </source>
</evidence>
<evidence type="ECO:0000256" key="1">
    <source>
        <dbReference type="PROSITE-ProRule" id="PRU00206"/>
    </source>
</evidence>
<comment type="caution">
    <text evidence="1">Lacks conserved residue(s) required for the propagation of feature annotation.</text>
</comment>
<dbReference type="OrthoDB" id="6083498at2759"/>
<feature type="compositionally biased region" description="Polar residues" evidence="2">
    <location>
        <begin position="147"/>
        <end position="156"/>
    </location>
</feature>
<evidence type="ECO:0000256" key="3">
    <source>
        <dbReference type="SAM" id="Phobius"/>
    </source>
</evidence>
<evidence type="ECO:0000259" key="4">
    <source>
        <dbReference type="PROSITE" id="PS50050"/>
    </source>
</evidence>
<protein>
    <recommendedName>
        <fullName evidence="4">TNFR-Cys domain-containing protein</fullName>
    </recommendedName>
</protein>
<dbReference type="AlphaFoldDB" id="A0A2T7PII2"/>
<keyword evidence="3" id="KW-0812">Transmembrane</keyword>
<evidence type="ECO:0000256" key="2">
    <source>
        <dbReference type="SAM" id="MobiDB-lite"/>
    </source>
</evidence>
<feature type="region of interest" description="Disordered" evidence="2">
    <location>
        <begin position="134"/>
        <end position="173"/>
    </location>
</feature>
<feature type="domain" description="TNFR-Cys" evidence="4">
    <location>
        <begin position="82"/>
        <end position="123"/>
    </location>
</feature>
<keyword evidence="3" id="KW-1133">Transmembrane helix</keyword>
<evidence type="ECO:0000313" key="5">
    <source>
        <dbReference type="EMBL" id="PVD33235.1"/>
    </source>
</evidence>
<keyword evidence="3" id="KW-0472">Membrane</keyword>
<feature type="disulfide bond" evidence="1">
    <location>
        <begin position="102"/>
        <end position="115"/>
    </location>
</feature>
<dbReference type="Gene3D" id="2.10.50.10">
    <property type="entry name" value="Tumor Necrosis Factor Receptor, subunit A, domain 2"/>
    <property type="match status" value="1"/>
</dbReference>
<feature type="disulfide bond" evidence="1">
    <location>
        <begin position="105"/>
        <end position="123"/>
    </location>
</feature>
<feature type="transmembrane region" description="Helical" evidence="3">
    <location>
        <begin position="183"/>
        <end position="206"/>
    </location>
</feature>
<dbReference type="PROSITE" id="PS00652">
    <property type="entry name" value="TNFR_NGFR_1"/>
    <property type="match status" value="1"/>
</dbReference>
<dbReference type="InterPro" id="IPR001368">
    <property type="entry name" value="TNFR/NGFR_Cys_rich_reg"/>
</dbReference>
<dbReference type="EMBL" id="PZQS01000003">
    <property type="protein sequence ID" value="PVD33235.1"/>
    <property type="molecule type" value="Genomic_DNA"/>
</dbReference>
<keyword evidence="1" id="KW-1015">Disulfide bond</keyword>
<dbReference type="STRING" id="400727.A0A2T7PII2"/>
<feature type="compositionally biased region" description="Basic and acidic residues" evidence="2">
    <location>
        <begin position="158"/>
        <end position="168"/>
    </location>
</feature>
<dbReference type="PROSITE" id="PS50050">
    <property type="entry name" value="TNFR_NGFR_2"/>
    <property type="match status" value="1"/>
</dbReference>
<dbReference type="CDD" id="cd00185">
    <property type="entry name" value="TNFRSF"/>
    <property type="match status" value="1"/>
</dbReference>